<dbReference type="EMBL" id="PVBS01000005">
    <property type="protein sequence ID" value="PRD51407.1"/>
    <property type="molecule type" value="Genomic_DNA"/>
</dbReference>
<organism evidence="5 6">
    <name type="scientific">Sphingobacterium gobiense</name>
    <dbReference type="NCBI Taxonomy" id="1382456"/>
    <lineage>
        <taxon>Bacteria</taxon>
        <taxon>Pseudomonadati</taxon>
        <taxon>Bacteroidota</taxon>
        <taxon>Sphingobacteriia</taxon>
        <taxon>Sphingobacteriales</taxon>
        <taxon>Sphingobacteriaceae</taxon>
        <taxon>Sphingobacterium</taxon>
    </lineage>
</organism>
<reference evidence="5 6" key="1">
    <citation type="submission" date="2018-02" db="EMBL/GenBank/DDBJ databases">
        <title>The draft genome of Sphingobacterium gobiense H7.</title>
        <authorList>
            <person name="Li L."/>
            <person name="Liu L."/>
            <person name="Zhang X."/>
            <person name="Wang T."/>
            <person name="Liang L."/>
        </authorList>
    </citation>
    <scope>NUCLEOTIDE SEQUENCE [LARGE SCALE GENOMIC DNA]</scope>
    <source>
        <strain evidence="5 6">ACCC 05757</strain>
    </source>
</reference>
<dbReference type="GO" id="GO:0000160">
    <property type="term" value="P:phosphorelay signal transduction system"/>
    <property type="evidence" value="ECO:0007669"/>
    <property type="project" value="UniProtKB-KW"/>
</dbReference>
<dbReference type="OrthoDB" id="9796457at2"/>
<dbReference type="PANTHER" id="PTHR45339">
    <property type="entry name" value="HYBRID SIGNAL TRANSDUCTION HISTIDINE KINASE J"/>
    <property type="match status" value="1"/>
</dbReference>
<name>A0A2S9JES6_9SPHI</name>
<evidence type="ECO:0000256" key="3">
    <source>
        <dbReference type="PROSITE-ProRule" id="PRU00169"/>
    </source>
</evidence>
<feature type="modified residue" description="4-aspartylphosphate" evidence="3">
    <location>
        <position position="56"/>
    </location>
</feature>
<dbReference type="PROSITE" id="PS50110">
    <property type="entry name" value="RESPONSE_REGULATORY"/>
    <property type="match status" value="1"/>
</dbReference>
<evidence type="ECO:0000259" key="4">
    <source>
        <dbReference type="PROSITE" id="PS50110"/>
    </source>
</evidence>
<comment type="caution">
    <text evidence="5">The sequence shown here is derived from an EMBL/GenBank/DDBJ whole genome shotgun (WGS) entry which is preliminary data.</text>
</comment>
<dbReference type="RefSeq" id="WP_105727697.1">
    <property type="nucleotide sequence ID" value="NZ_PVBS01000005.1"/>
</dbReference>
<proteinExistence type="predicted"/>
<dbReference type="InterPro" id="IPR001789">
    <property type="entry name" value="Sig_transdc_resp-reg_receiver"/>
</dbReference>
<gene>
    <name evidence="5" type="ORF">C5749_18550</name>
</gene>
<sequence length="123" mass="13746">MKTQKVILIIDDDSRNIFALQLTLKARRYTFLSAQNALEGLQLLQANSEIGLVLLDMMMPEMDGYEAIKQIRRSDVYGRVPIVAVTANAMSGDREKCLAAGADDYIAKPIDVDKLMKVIEELL</sequence>
<keyword evidence="6" id="KW-1185">Reference proteome</keyword>
<dbReference type="Pfam" id="PF00072">
    <property type="entry name" value="Response_reg"/>
    <property type="match status" value="1"/>
</dbReference>
<dbReference type="CDD" id="cd17546">
    <property type="entry name" value="REC_hyHK_CKI1_RcsC-like"/>
    <property type="match status" value="1"/>
</dbReference>
<accession>A0A2S9JES6</accession>
<feature type="domain" description="Response regulatory" evidence="4">
    <location>
        <begin position="6"/>
        <end position="123"/>
    </location>
</feature>
<dbReference type="SUPFAM" id="SSF52172">
    <property type="entry name" value="CheY-like"/>
    <property type="match status" value="1"/>
</dbReference>
<dbReference type="AlphaFoldDB" id="A0A2S9JES6"/>
<keyword evidence="1 3" id="KW-0597">Phosphoprotein</keyword>
<evidence type="ECO:0000256" key="2">
    <source>
        <dbReference type="ARBA" id="ARBA00023012"/>
    </source>
</evidence>
<dbReference type="PANTHER" id="PTHR45339:SF1">
    <property type="entry name" value="HYBRID SIGNAL TRANSDUCTION HISTIDINE KINASE J"/>
    <property type="match status" value="1"/>
</dbReference>
<dbReference type="Proteomes" id="UP000238642">
    <property type="component" value="Unassembled WGS sequence"/>
</dbReference>
<dbReference type="InterPro" id="IPR011006">
    <property type="entry name" value="CheY-like_superfamily"/>
</dbReference>
<keyword evidence="2" id="KW-0902">Two-component regulatory system</keyword>
<protein>
    <submittedName>
        <fullName evidence="5">Response regulator</fullName>
    </submittedName>
</protein>
<dbReference type="SMART" id="SM00448">
    <property type="entry name" value="REC"/>
    <property type="match status" value="1"/>
</dbReference>
<evidence type="ECO:0000256" key="1">
    <source>
        <dbReference type="ARBA" id="ARBA00022553"/>
    </source>
</evidence>
<evidence type="ECO:0000313" key="6">
    <source>
        <dbReference type="Proteomes" id="UP000238642"/>
    </source>
</evidence>
<evidence type="ECO:0000313" key="5">
    <source>
        <dbReference type="EMBL" id="PRD51407.1"/>
    </source>
</evidence>
<dbReference type="Gene3D" id="3.40.50.2300">
    <property type="match status" value="1"/>
</dbReference>